<reference evidence="3 4" key="1">
    <citation type="journal article" date="2014" name="PLoS Genet.">
        <title>The Genome of Spironucleus salmonicida Highlights a Fish Pathogen Adapted to Fluctuating Environments.</title>
        <authorList>
            <person name="Xu F."/>
            <person name="Jerlstrom-Hultqvist J."/>
            <person name="Einarsson E."/>
            <person name="Astvaldsson A."/>
            <person name="Svard S.G."/>
            <person name="Andersson J.O."/>
        </authorList>
    </citation>
    <scope>NUCLEOTIDE SEQUENCE</scope>
    <source>
        <strain evidence="4">ATCC 50377</strain>
    </source>
</reference>
<sequence>MDFDDMFNFNEATKPVQPNNEIDILVNKEQDPFENQQESFDQNNNWDQAADSWGATTNDQWDQNQNNETQVYDQNEHQVVQQQQNQAVEFDPFAQEVIAQQTVAEPDVQKEVKDEEWGNEWVEPVQQEAVSVPLPVENVFEEPKQVQQQPIIEFQPQLEDFDEFIAKSTPNLPPLVLTSSQQAYIPIVSQIAEIQQPQDINVTAQSYVSSSQIQQQKQSIQDVSQIGITTQQQVSQLQEITAQPIASESVQSCLINNDSIPLPSMYHANNEQFNVIVQQLKQEQEAHRQLQRDIEIVNFFQPSQPATKEVQLLLNNFQIYVENNNIYELKQQNSIYLKQLSEHEKQNQNKPQSQEHYYQTQISLLQKELLQKDEQQFQIHQNNIVELRKKNEQITKLLKQIDQQQRGIIDFQK</sequence>
<dbReference type="VEuPathDB" id="GiardiaDB:SS50377_25891"/>
<feature type="compositionally biased region" description="Polar residues" evidence="2">
    <location>
        <begin position="33"/>
        <end position="47"/>
    </location>
</feature>
<evidence type="ECO:0000313" key="4">
    <source>
        <dbReference type="EMBL" id="KAH0571700.1"/>
    </source>
</evidence>
<reference evidence="4" key="2">
    <citation type="submission" date="2020-12" db="EMBL/GenBank/DDBJ databases">
        <title>New Spironucleus salmonicida genome in near-complete chromosomes.</title>
        <authorList>
            <person name="Xu F."/>
            <person name="Kurt Z."/>
            <person name="Jimenez-Gonzalez A."/>
            <person name="Astvaldsson A."/>
            <person name="Andersson J.O."/>
            <person name="Svard S.G."/>
        </authorList>
    </citation>
    <scope>NUCLEOTIDE SEQUENCE</scope>
    <source>
        <strain evidence="4">ATCC 50377</strain>
    </source>
</reference>
<feature type="region of interest" description="Disordered" evidence="2">
    <location>
        <begin position="1"/>
        <end position="47"/>
    </location>
</feature>
<proteinExistence type="predicted"/>
<evidence type="ECO:0000313" key="5">
    <source>
        <dbReference type="Proteomes" id="UP000018208"/>
    </source>
</evidence>
<name>V6LUF2_9EUKA</name>
<feature type="coiled-coil region" evidence="1">
    <location>
        <begin position="370"/>
        <end position="407"/>
    </location>
</feature>
<dbReference type="EMBL" id="KI546043">
    <property type="protein sequence ID" value="EST47336.1"/>
    <property type="molecule type" value="Genomic_DNA"/>
</dbReference>
<keyword evidence="1" id="KW-0175">Coiled coil</keyword>
<organism evidence="3">
    <name type="scientific">Spironucleus salmonicida</name>
    <dbReference type="NCBI Taxonomy" id="348837"/>
    <lineage>
        <taxon>Eukaryota</taxon>
        <taxon>Metamonada</taxon>
        <taxon>Diplomonadida</taxon>
        <taxon>Hexamitidae</taxon>
        <taxon>Hexamitinae</taxon>
        <taxon>Spironucleus</taxon>
    </lineage>
</organism>
<dbReference type="Proteomes" id="UP000018208">
    <property type="component" value="Unassembled WGS sequence"/>
</dbReference>
<accession>V6LUF2</accession>
<evidence type="ECO:0000313" key="3">
    <source>
        <dbReference type="EMBL" id="EST47336.1"/>
    </source>
</evidence>
<gene>
    <name evidence="3" type="ORF">SS50377_12608</name>
    <name evidence="4" type="ORF">SS50377_25891</name>
</gene>
<protein>
    <submittedName>
        <fullName evidence="3">Uncharacterized protein</fullName>
    </submittedName>
</protein>
<evidence type="ECO:0000256" key="1">
    <source>
        <dbReference type="SAM" id="Coils"/>
    </source>
</evidence>
<dbReference type="EMBL" id="AUWU02000006">
    <property type="protein sequence ID" value="KAH0571700.1"/>
    <property type="molecule type" value="Genomic_DNA"/>
</dbReference>
<keyword evidence="5" id="KW-1185">Reference proteome</keyword>
<dbReference type="AlphaFoldDB" id="V6LUF2"/>
<evidence type="ECO:0000256" key="2">
    <source>
        <dbReference type="SAM" id="MobiDB-lite"/>
    </source>
</evidence>